<comment type="caution">
    <text evidence="1">The sequence shown here is derived from an EMBL/GenBank/DDBJ whole genome shotgun (WGS) entry which is preliminary data.</text>
</comment>
<evidence type="ECO:0000313" key="2">
    <source>
        <dbReference type="Proteomes" id="UP000050424"/>
    </source>
</evidence>
<dbReference type="Proteomes" id="UP000050424">
    <property type="component" value="Unassembled WGS sequence"/>
</dbReference>
<dbReference type="OrthoDB" id="5365129at2759"/>
<accession>A0A0P7BMZ0</accession>
<protein>
    <submittedName>
        <fullName evidence="1">Uncharacterized protein</fullName>
    </submittedName>
</protein>
<dbReference type="AlphaFoldDB" id="A0A0P7BMZ0"/>
<reference evidence="1 2" key="1">
    <citation type="submission" date="2015-09" db="EMBL/GenBank/DDBJ databases">
        <title>Draft genome of a European isolate of the apple canker pathogen Neonectria ditissima.</title>
        <authorList>
            <person name="Gomez-Cortecero A."/>
            <person name="Harrison R.J."/>
            <person name="Armitage A.D."/>
        </authorList>
    </citation>
    <scope>NUCLEOTIDE SEQUENCE [LARGE SCALE GENOMIC DNA]</scope>
    <source>
        <strain evidence="1 2">R09/05</strain>
    </source>
</reference>
<evidence type="ECO:0000313" key="1">
    <source>
        <dbReference type="EMBL" id="KPM45137.1"/>
    </source>
</evidence>
<dbReference type="EMBL" id="LKCW01000010">
    <property type="protein sequence ID" value="KPM45137.1"/>
    <property type="molecule type" value="Genomic_DNA"/>
</dbReference>
<name>A0A0P7BMZ0_9HYPO</name>
<sequence>MASAVVDGLGLVGTVLGIISFIQDNIPEKPAEGASIRIKAGNPGDDNPGLDGDISAAYAWDVNNNYLGQASGDHVEVGDVADLTIDSFSPGSRAEYVGVSVADNAVCIAWVTVSMYDGTDGGSWTGDIGYQCGQNWYEQNEMAGYLDEEQTQEYIPRCTWLDADHTEGVPSASMKFSSTAYGKEVQDTAANSKGCDFTLWGADDGPINGKPEKRSGRPRLPWMEERLVVSNISRHKAENLCSSETSWGPDFVGTDGMFCDMGTKTLTPLCSTENVQGCIEIDDEMKVVTKRFVAVKREVAMTHKVYKTIKHWG</sequence>
<gene>
    <name evidence="1" type="ORF">AK830_g1311</name>
</gene>
<proteinExistence type="predicted"/>
<organism evidence="1 2">
    <name type="scientific">Neonectria ditissima</name>
    <dbReference type="NCBI Taxonomy" id="78410"/>
    <lineage>
        <taxon>Eukaryota</taxon>
        <taxon>Fungi</taxon>
        <taxon>Dikarya</taxon>
        <taxon>Ascomycota</taxon>
        <taxon>Pezizomycotina</taxon>
        <taxon>Sordariomycetes</taxon>
        <taxon>Hypocreomycetidae</taxon>
        <taxon>Hypocreales</taxon>
        <taxon>Nectriaceae</taxon>
        <taxon>Neonectria</taxon>
    </lineage>
</organism>
<keyword evidence="2" id="KW-1185">Reference proteome</keyword>